<keyword evidence="3" id="KW-1185">Reference proteome</keyword>
<proteinExistence type="predicted"/>
<dbReference type="InterPro" id="IPR052735">
    <property type="entry name" value="NAD_biosynth-regulator"/>
</dbReference>
<dbReference type="Gene3D" id="3.40.50.300">
    <property type="entry name" value="P-loop containing nucleotide triphosphate hydrolases"/>
    <property type="match status" value="1"/>
</dbReference>
<dbReference type="RefSeq" id="WP_013634079.1">
    <property type="nucleotide sequence ID" value="NC_015177.1"/>
</dbReference>
<dbReference type="InterPro" id="IPR038727">
    <property type="entry name" value="NadR/Ttd14_AAA_dom"/>
</dbReference>
<dbReference type="SUPFAM" id="SSF52540">
    <property type="entry name" value="P-loop containing nucleoside triphosphate hydrolases"/>
    <property type="match status" value="1"/>
</dbReference>
<reference evidence="3" key="2">
    <citation type="submission" date="2011-02" db="EMBL/GenBank/DDBJ databases">
        <title>The complete genome of Pedobacter saltans DSM 12145.</title>
        <authorList>
            <consortium name="US DOE Joint Genome Institute (JGI-PGF)"/>
            <person name="Lucas S."/>
            <person name="Copeland A."/>
            <person name="Lapidus A."/>
            <person name="Bruce D."/>
            <person name="Goodwin L."/>
            <person name="Pitluck S."/>
            <person name="Kyrpides N."/>
            <person name="Mavromatis K."/>
            <person name="Pagani I."/>
            <person name="Ivanova N."/>
            <person name="Ovchinnikova G."/>
            <person name="Lu M."/>
            <person name="Detter J.C."/>
            <person name="Han C."/>
            <person name="Land M."/>
            <person name="Hauser L."/>
            <person name="Markowitz V."/>
            <person name="Cheng J.-F."/>
            <person name="Hugenholtz P."/>
            <person name="Woyke T."/>
            <person name="Wu D."/>
            <person name="Tindall B."/>
            <person name="Pomrenke H.G."/>
            <person name="Brambilla E."/>
            <person name="Klenk H.-P."/>
            <person name="Eisen J.A."/>
        </authorList>
    </citation>
    <scope>NUCLEOTIDE SEQUENCE [LARGE SCALE GENOMIC DNA]</scope>
    <source>
        <strain evidence="3">ATCC 51119 / DSM 12145 / JCM 21818 / LMG 10337 / NBRC 100064 / NCIMB 13643</strain>
    </source>
</reference>
<dbReference type="KEGG" id="psn:Pedsa_3055"/>
<dbReference type="EMBL" id="CP002545">
    <property type="protein sequence ID" value="ADY53594.1"/>
    <property type="molecule type" value="Genomic_DNA"/>
</dbReference>
<reference evidence="2 3" key="1">
    <citation type="journal article" date="2011" name="Stand. Genomic Sci.">
        <title>Complete genome sequence of the gliding, heparinolytic Pedobacter saltans type strain (113).</title>
        <authorList>
            <person name="Liolios K."/>
            <person name="Sikorski J."/>
            <person name="Lu M."/>
            <person name="Nolan M."/>
            <person name="Lapidus A."/>
            <person name="Lucas S."/>
            <person name="Hammon N."/>
            <person name="Deshpande S."/>
            <person name="Cheng J.F."/>
            <person name="Tapia R."/>
            <person name="Han C."/>
            <person name="Goodwin L."/>
            <person name="Pitluck S."/>
            <person name="Huntemann M."/>
            <person name="Ivanova N."/>
            <person name="Pagani I."/>
            <person name="Mavromatis K."/>
            <person name="Ovchinikova G."/>
            <person name="Pati A."/>
            <person name="Chen A."/>
            <person name="Palaniappan K."/>
            <person name="Land M."/>
            <person name="Hauser L."/>
            <person name="Brambilla E.M."/>
            <person name="Kotsyurbenko O."/>
            <person name="Rohde M."/>
            <person name="Tindall B.J."/>
            <person name="Abt B."/>
            <person name="Goker M."/>
            <person name="Detter J.C."/>
            <person name="Woyke T."/>
            <person name="Bristow J."/>
            <person name="Eisen J.A."/>
            <person name="Markowitz V."/>
            <person name="Hugenholtz P."/>
            <person name="Klenk H.P."/>
            <person name="Kyrpides N.C."/>
        </authorList>
    </citation>
    <scope>NUCLEOTIDE SEQUENCE [LARGE SCALE GENOMIC DNA]</scope>
    <source>
        <strain evidence="3">ATCC 51119 / DSM 12145 / JCM 21818 / LMG 10337 / NBRC 100064 / NCIMB 13643</strain>
    </source>
</reference>
<dbReference type="eggNOG" id="COG3172">
    <property type="taxonomic scope" value="Bacteria"/>
</dbReference>
<evidence type="ECO:0000313" key="3">
    <source>
        <dbReference type="Proteomes" id="UP000000310"/>
    </source>
</evidence>
<dbReference type="Proteomes" id="UP000000310">
    <property type="component" value="Chromosome"/>
</dbReference>
<protein>
    <submittedName>
        <fullName evidence="2">NAD metabolism ATPase/kinase-like protein</fullName>
    </submittedName>
</protein>
<accession>F0SA30</accession>
<evidence type="ECO:0000259" key="1">
    <source>
        <dbReference type="Pfam" id="PF13521"/>
    </source>
</evidence>
<dbReference type="Pfam" id="PF13521">
    <property type="entry name" value="AAA_28"/>
    <property type="match status" value="1"/>
</dbReference>
<organism evidence="2 3">
    <name type="scientific">Pseudopedobacter saltans (strain ATCC 51119 / DSM 12145 / JCM 21818 / CCUG 39354 / LMG 10337 / NBRC 100064 / NCIMB 13643)</name>
    <name type="common">Pedobacter saltans</name>
    <dbReference type="NCBI Taxonomy" id="762903"/>
    <lineage>
        <taxon>Bacteria</taxon>
        <taxon>Pseudomonadati</taxon>
        <taxon>Bacteroidota</taxon>
        <taxon>Sphingobacteriia</taxon>
        <taxon>Sphingobacteriales</taxon>
        <taxon>Sphingobacteriaceae</taxon>
        <taxon>Pseudopedobacter</taxon>
    </lineage>
</organism>
<dbReference type="HOGENOM" id="CLU_052648_3_0_10"/>
<dbReference type="OrthoDB" id="9151999at2"/>
<dbReference type="PANTHER" id="PTHR37512">
    <property type="entry name" value="TRIFUNCTIONAL NAD BIOSYNTHESIS/REGULATOR PROTEIN NADR"/>
    <property type="match status" value="1"/>
</dbReference>
<feature type="domain" description="NadR/Ttd14 AAA" evidence="1">
    <location>
        <begin position="14"/>
        <end position="168"/>
    </location>
</feature>
<gene>
    <name evidence="2" type="ordered locus">Pedsa_3055</name>
</gene>
<name>F0SA30_PSESL</name>
<evidence type="ECO:0000313" key="2">
    <source>
        <dbReference type="EMBL" id="ADY53594.1"/>
    </source>
</evidence>
<dbReference type="STRING" id="762903.Pedsa_3055"/>
<sequence>MTNNLNDLGVRPIKIAIVGPESSGKSTITQGLAEHFNSLWVPEYSRFYCANMNGECTIQDEENMFFGQIALEDAISSVAKSGLLFCDTTFMTVKVWCEHQFGLCPDVVSKEMPKRLYDFYILLKNDLPWEDDPLRNFKGMGDHFFDIWKKELENINAKYLEVGGIEDRLENAINAVNAFLNTIDQ</sequence>
<dbReference type="InterPro" id="IPR027417">
    <property type="entry name" value="P-loop_NTPase"/>
</dbReference>
<dbReference type="PANTHER" id="PTHR37512:SF1">
    <property type="entry name" value="NADR_TTD14 AAA DOMAIN-CONTAINING PROTEIN"/>
    <property type="match status" value="1"/>
</dbReference>
<dbReference type="AlphaFoldDB" id="F0SA30"/>